<sequence length="655" mass="73209">MATALAAAQVVGLSPTSIISLCQHNGEQVSIDELISFGASRPENYKPIRLKPGEARSALAFLAMSSGTTGKPKAVVIPHYSVIANVIQTTTHYRVNDPSTKFVPGGVAMADIYGLVVNVHFSLFCGLSILVVPKFNFQKFLESTVKYRVTHLHLVPPQILLLCKQPIVKKYDLSCVKYCMSGAAPLGGELMLKVSKILPNASIGQGYGMTETCTTISAFPADARMGRIGSAGRLLPGIVAKVAKPDGSLAKEGEEGELVIQGPSMSLRYLNNPTATAETYVDNWIRTGDEVIIKDNEVYVVDRLKEIIKVKGFQVAPAELEAHLLLHRDVADVCVVGVPHEYSGEAPLAYIVPSPKVLKEMAEDRTRGAKLKKEIMKHVSDAKVHYKHLSGGVEFVDVIPKNPSGKILRRVLRDKAKKERQPILSKLWYKAVINNPPLSLPPKTPPRRTPYDKKPQLDPQQVYPKNPKPLPIHYIEDDLRRQFFRDHPFEAFRPSTLVENDRISDSHPIQKEEWTRLRQRGRNPSPEDAIHYALNLYQYHAVPLSEAYARAVAQFRALRSEHHVATTFAVMEAEALGAVFSPGELEQSFEKEKKALESWQKKEERDEGAMAARKRWKAIVEKREGQDQWTKGEEYVRLWKEGVRPDYSPILTQTL</sequence>
<dbReference type="SUPFAM" id="SSF56801">
    <property type="entry name" value="Acetyl-CoA synthetase-like"/>
    <property type="match status" value="1"/>
</dbReference>
<dbReference type="STRING" id="2316362.A0A4Q2DQA6"/>
<dbReference type="Pfam" id="PF13193">
    <property type="entry name" value="AMP-binding_C"/>
    <property type="match status" value="1"/>
</dbReference>
<evidence type="ECO:0000313" key="5">
    <source>
        <dbReference type="Proteomes" id="UP000290288"/>
    </source>
</evidence>
<organism evidence="4 5">
    <name type="scientific">Candolleomyces aberdarensis</name>
    <dbReference type="NCBI Taxonomy" id="2316362"/>
    <lineage>
        <taxon>Eukaryota</taxon>
        <taxon>Fungi</taxon>
        <taxon>Dikarya</taxon>
        <taxon>Basidiomycota</taxon>
        <taxon>Agaricomycotina</taxon>
        <taxon>Agaricomycetes</taxon>
        <taxon>Agaricomycetidae</taxon>
        <taxon>Agaricales</taxon>
        <taxon>Agaricineae</taxon>
        <taxon>Psathyrellaceae</taxon>
        <taxon>Candolleomyces</taxon>
    </lineage>
</organism>
<dbReference type="InterPro" id="IPR000873">
    <property type="entry name" value="AMP-dep_synth/lig_dom"/>
</dbReference>
<evidence type="ECO:0000313" key="4">
    <source>
        <dbReference type="EMBL" id="RXW22570.1"/>
    </source>
</evidence>
<evidence type="ECO:0000259" key="3">
    <source>
        <dbReference type="Pfam" id="PF13193"/>
    </source>
</evidence>
<dbReference type="InterPro" id="IPR025110">
    <property type="entry name" value="AMP-bd_C"/>
</dbReference>
<dbReference type="GO" id="GO:0016405">
    <property type="term" value="F:CoA-ligase activity"/>
    <property type="evidence" value="ECO:0007669"/>
    <property type="project" value="TreeGrafter"/>
</dbReference>
<keyword evidence="5" id="KW-1185">Reference proteome</keyword>
<protein>
    <submittedName>
        <fullName evidence="4">Uncharacterized protein</fullName>
    </submittedName>
</protein>
<dbReference type="PANTHER" id="PTHR24096">
    <property type="entry name" value="LONG-CHAIN-FATTY-ACID--COA LIGASE"/>
    <property type="match status" value="1"/>
</dbReference>
<accession>A0A4Q2DQA6</accession>
<dbReference type="Gene3D" id="3.40.50.12780">
    <property type="entry name" value="N-terminal domain of ligase-like"/>
    <property type="match status" value="1"/>
</dbReference>
<name>A0A4Q2DQA6_9AGAR</name>
<dbReference type="EMBL" id="SDEE01000067">
    <property type="protein sequence ID" value="RXW22570.1"/>
    <property type="molecule type" value="Genomic_DNA"/>
</dbReference>
<evidence type="ECO:0000256" key="1">
    <source>
        <dbReference type="SAM" id="MobiDB-lite"/>
    </source>
</evidence>
<feature type="compositionally biased region" description="Pro residues" evidence="1">
    <location>
        <begin position="438"/>
        <end position="448"/>
    </location>
</feature>
<dbReference type="InterPro" id="IPR016939">
    <property type="entry name" value="Ribosomal_mS23_fun"/>
</dbReference>
<proteinExistence type="predicted"/>
<dbReference type="Proteomes" id="UP000290288">
    <property type="component" value="Unassembled WGS sequence"/>
</dbReference>
<dbReference type="PANTHER" id="PTHR24096:SF422">
    <property type="entry name" value="BCDNA.GH02901"/>
    <property type="match status" value="1"/>
</dbReference>
<dbReference type="Pfam" id="PF13741">
    <property type="entry name" value="MRP-S25"/>
    <property type="match status" value="1"/>
</dbReference>
<gene>
    <name evidence="4" type="ORF">EST38_g3275</name>
</gene>
<reference evidence="4 5" key="1">
    <citation type="submission" date="2019-01" db="EMBL/GenBank/DDBJ databases">
        <title>Draft genome sequence of Psathyrella aberdarensis IHI B618.</title>
        <authorList>
            <person name="Buettner E."/>
            <person name="Kellner H."/>
        </authorList>
    </citation>
    <scope>NUCLEOTIDE SEQUENCE [LARGE SCALE GENOMIC DNA]</scope>
    <source>
        <strain evidence="4 5">IHI B618</strain>
    </source>
</reference>
<dbReference type="AlphaFoldDB" id="A0A4Q2DQA6"/>
<feature type="region of interest" description="Disordered" evidence="1">
    <location>
        <begin position="438"/>
        <end position="467"/>
    </location>
</feature>
<evidence type="ECO:0000259" key="2">
    <source>
        <dbReference type="Pfam" id="PF00501"/>
    </source>
</evidence>
<feature type="domain" description="AMP-binding enzyme C-terminal" evidence="3">
    <location>
        <begin position="319"/>
        <end position="406"/>
    </location>
</feature>
<dbReference type="InterPro" id="IPR020845">
    <property type="entry name" value="AMP-binding_CS"/>
</dbReference>
<dbReference type="GO" id="GO:0005763">
    <property type="term" value="C:mitochondrial small ribosomal subunit"/>
    <property type="evidence" value="ECO:0007669"/>
    <property type="project" value="InterPro"/>
</dbReference>
<dbReference type="Gene3D" id="3.30.300.30">
    <property type="match status" value="1"/>
</dbReference>
<dbReference type="OrthoDB" id="6509636at2759"/>
<dbReference type="InterPro" id="IPR042099">
    <property type="entry name" value="ANL_N_sf"/>
</dbReference>
<dbReference type="InterPro" id="IPR045851">
    <property type="entry name" value="AMP-bd_C_sf"/>
</dbReference>
<dbReference type="PROSITE" id="PS00455">
    <property type="entry name" value="AMP_BINDING"/>
    <property type="match status" value="1"/>
</dbReference>
<dbReference type="GO" id="GO:0003735">
    <property type="term" value="F:structural constituent of ribosome"/>
    <property type="evidence" value="ECO:0007669"/>
    <property type="project" value="InterPro"/>
</dbReference>
<dbReference type="Pfam" id="PF00501">
    <property type="entry name" value="AMP-binding"/>
    <property type="match status" value="1"/>
</dbReference>
<feature type="domain" description="AMP-dependent synthetase/ligase" evidence="2">
    <location>
        <begin position="53"/>
        <end position="270"/>
    </location>
</feature>
<comment type="caution">
    <text evidence="4">The sequence shown here is derived from an EMBL/GenBank/DDBJ whole genome shotgun (WGS) entry which is preliminary data.</text>
</comment>